<proteinExistence type="predicted"/>
<protein>
    <submittedName>
        <fullName evidence="1">Uncharacterized protein</fullName>
    </submittedName>
</protein>
<accession>A0A1G9D2N0</accession>
<dbReference type="AlphaFoldDB" id="A0A1G9D2N0"/>
<reference evidence="2" key="1">
    <citation type="submission" date="2016-10" db="EMBL/GenBank/DDBJ databases">
        <authorList>
            <person name="Varghese N."/>
            <person name="Submissions S."/>
        </authorList>
    </citation>
    <scope>NUCLEOTIDE SEQUENCE [LARGE SCALE GENOMIC DNA]</scope>
    <source>
        <strain evidence="2">CGMCC 1.11022</strain>
    </source>
</reference>
<evidence type="ECO:0000313" key="1">
    <source>
        <dbReference type="EMBL" id="SDK58149.1"/>
    </source>
</evidence>
<keyword evidence="2" id="KW-1185">Reference proteome</keyword>
<dbReference type="EMBL" id="FNEE01000017">
    <property type="protein sequence ID" value="SDK58149.1"/>
    <property type="molecule type" value="Genomic_DNA"/>
</dbReference>
<name>A0A1G9D2N0_9HYPH</name>
<evidence type="ECO:0000313" key="2">
    <source>
        <dbReference type="Proteomes" id="UP000198894"/>
    </source>
</evidence>
<organism evidence="1 2">
    <name type="scientific">Mesorhizobium muleiense</name>
    <dbReference type="NCBI Taxonomy" id="1004279"/>
    <lineage>
        <taxon>Bacteria</taxon>
        <taxon>Pseudomonadati</taxon>
        <taxon>Pseudomonadota</taxon>
        <taxon>Alphaproteobacteria</taxon>
        <taxon>Hyphomicrobiales</taxon>
        <taxon>Phyllobacteriaceae</taxon>
        <taxon>Mesorhizobium</taxon>
    </lineage>
</organism>
<gene>
    <name evidence="1" type="ORF">SAMN05428953_11742</name>
</gene>
<dbReference type="Proteomes" id="UP000198894">
    <property type="component" value="Unassembled WGS sequence"/>
</dbReference>
<dbReference type="RefSeq" id="WP_091597632.1">
    <property type="nucleotide sequence ID" value="NZ_FNEE01000017.1"/>
</dbReference>
<sequence length="94" mass="10453">MPSHETQPPPIQASLRRRTVIDTARQLGLLEGENGRIGGRIRRDLIAAAKEKSGITTDTELLEYALAKVALEDDFGVKVVRRKGRVAKEIDLEF</sequence>